<keyword evidence="4" id="KW-1185">Reference proteome</keyword>
<protein>
    <recommendedName>
        <fullName evidence="5">Methyltransferase</fullName>
    </recommendedName>
</protein>
<dbReference type="PANTHER" id="PTHR43861:SF3">
    <property type="entry name" value="PUTATIVE (AFU_ORTHOLOGUE AFUA_2G14390)-RELATED"/>
    <property type="match status" value="1"/>
</dbReference>
<reference evidence="4" key="1">
    <citation type="submission" date="2023-07" db="EMBL/GenBank/DDBJ databases">
        <title>Whole genome shotgun sequence of Streptomyces cacaoi subsp. asoensis NBRC 13813.</title>
        <authorList>
            <person name="Komaki H."/>
            <person name="Tamura T."/>
        </authorList>
    </citation>
    <scope>NUCLEOTIDE SEQUENCE [LARGE SCALE GENOMIC DNA]</scope>
    <source>
        <strain evidence="4">NBRC 13813</strain>
    </source>
</reference>
<dbReference type="EMBL" id="BNEB01000002">
    <property type="protein sequence ID" value="GHI60457.1"/>
    <property type="molecule type" value="Genomic_DNA"/>
</dbReference>
<evidence type="ECO:0000256" key="1">
    <source>
        <dbReference type="ARBA" id="ARBA00022679"/>
    </source>
</evidence>
<evidence type="ECO:0008006" key="5">
    <source>
        <dbReference type="Google" id="ProtNLM"/>
    </source>
</evidence>
<feature type="region of interest" description="Disordered" evidence="2">
    <location>
        <begin position="1"/>
        <end position="77"/>
    </location>
</feature>
<name>A0ABQ3RX99_9ACTN</name>
<feature type="region of interest" description="Disordered" evidence="2">
    <location>
        <begin position="332"/>
        <end position="351"/>
    </location>
</feature>
<organism evidence="3 4">
    <name type="scientific">Streptomyces asoensis</name>
    <dbReference type="NCBI Taxonomy" id="249586"/>
    <lineage>
        <taxon>Bacteria</taxon>
        <taxon>Bacillati</taxon>
        <taxon>Actinomycetota</taxon>
        <taxon>Actinomycetes</taxon>
        <taxon>Kitasatosporales</taxon>
        <taxon>Streptomycetaceae</taxon>
        <taxon>Streptomyces</taxon>
    </lineage>
</organism>
<dbReference type="Gene3D" id="3.40.50.150">
    <property type="entry name" value="Vaccinia Virus protein VP39"/>
    <property type="match status" value="1"/>
</dbReference>
<dbReference type="Pfam" id="PF13489">
    <property type="entry name" value="Methyltransf_23"/>
    <property type="match status" value="1"/>
</dbReference>
<dbReference type="PANTHER" id="PTHR43861">
    <property type="entry name" value="TRANS-ACONITATE 2-METHYLTRANSFERASE-RELATED"/>
    <property type="match status" value="1"/>
</dbReference>
<comment type="caution">
    <text evidence="3">The sequence shown here is derived from an EMBL/GenBank/DDBJ whole genome shotgun (WGS) entry which is preliminary data.</text>
</comment>
<dbReference type="Proteomes" id="UP000649259">
    <property type="component" value="Unassembled WGS sequence"/>
</dbReference>
<evidence type="ECO:0000256" key="2">
    <source>
        <dbReference type="SAM" id="MobiDB-lite"/>
    </source>
</evidence>
<accession>A0ABQ3RX99</accession>
<dbReference type="SUPFAM" id="SSF53335">
    <property type="entry name" value="S-adenosyl-L-methionine-dependent methyltransferases"/>
    <property type="match status" value="1"/>
</dbReference>
<gene>
    <name evidence="3" type="ORF">Saso_21070</name>
</gene>
<evidence type="ECO:0000313" key="3">
    <source>
        <dbReference type="EMBL" id="GHI60457.1"/>
    </source>
</evidence>
<sequence>MARWPGDGSPGTAHRVKGSSLATVRRPVVPLPRRPSTGTNSDTGTGTGTGTGTNPFRSPLPGRHRMSAAAPGDGPGVGRYGEDVFRPEQAGEDERIDLGALAYDDITMARLRALGVGPGWRCLDVGAGTGTVSRRLLEEAGVTSVLAVDRDTRFLRARPPVPGLDVLEADLTAPGSVRGRFSLVHARFVLMHLADRERVLSSLAALVAPGGLLVLSDAVDLTSDLSPGTPYGDAMRAMWQGLRATIGTDVSWVPSYPRLLRAAGLRSVAAEIHVPPLLPGGPLSRFWADTWERSREAMLATGLVDDASLDTAVSCLDSGDCAALSAGMLTAWGRKPDGTDETDQTDATSEG</sequence>
<keyword evidence="1" id="KW-0808">Transferase</keyword>
<feature type="compositionally biased region" description="Low complexity" evidence="2">
    <location>
        <begin position="34"/>
        <end position="44"/>
    </location>
</feature>
<dbReference type="InterPro" id="IPR029063">
    <property type="entry name" value="SAM-dependent_MTases_sf"/>
</dbReference>
<dbReference type="CDD" id="cd02440">
    <property type="entry name" value="AdoMet_MTases"/>
    <property type="match status" value="1"/>
</dbReference>
<proteinExistence type="predicted"/>
<evidence type="ECO:0000313" key="4">
    <source>
        <dbReference type="Proteomes" id="UP000649259"/>
    </source>
</evidence>